<dbReference type="Gene3D" id="3.40.50.880">
    <property type="match status" value="1"/>
</dbReference>
<dbReference type="AlphaFoldDB" id="A0ABD5RVP7"/>
<protein>
    <submittedName>
        <fullName evidence="2">DUF4350 domain-containing protein</fullName>
    </submittedName>
</protein>
<dbReference type="Proteomes" id="UP001596328">
    <property type="component" value="Unassembled WGS sequence"/>
</dbReference>
<dbReference type="EMBL" id="JBHSWU010000010">
    <property type="protein sequence ID" value="MFC6723304.1"/>
    <property type="molecule type" value="Genomic_DNA"/>
</dbReference>
<name>A0ABD5RVP7_9EURY</name>
<dbReference type="InterPro" id="IPR025646">
    <property type="entry name" value="DUF4350"/>
</dbReference>
<proteinExistence type="predicted"/>
<dbReference type="SUPFAM" id="SSF52317">
    <property type="entry name" value="Class I glutamine amidotransferase-like"/>
    <property type="match status" value="1"/>
</dbReference>
<evidence type="ECO:0000259" key="1">
    <source>
        <dbReference type="Pfam" id="PF14258"/>
    </source>
</evidence>
<evidence type="ECO:0000313" key="3">
    <source>
        <dbReference type="Proteomes" id="UP001596328"/>
    </source>
</evidence>
<evidence type="ECO:0000313" key="2">
    <source>
        <dbReference type="EMBL" id="MFC6723304.1"/>
    </source>
</evidence>
<keyword evidence="3" id="KW-1185">Reference proteome</keyword>
<feature type="domain" description="DUF4350" evidence="1">
    <location>
        <begin position="40"/>
        <end position="247"/>
    </location>
</feature>
<organism evidence="2 3">
    <name type="scientific">Halobium palmae</name>
    <dbReference type="NCBI Taxonomy" id="1776492"/>
    <lineage>
        <taxon>Archaea</taxon>
        <taxon>Methanobacteriati</taxon>
        <taxon>Methanobacteriota</taxon>
        <taxon>Stenosarchaea group</taxon>
        <taxon>Halobacteria</taxon>
        <taxon>Halobacteriales</taxon>
        <taxon>Haloferacaceae</taxon>
        <taxon>Halobium</taxon>
    </lineage>
</organism>
<gene>
    <name evidence="2" type="ORF">ACFQE1_02615</name>
</gene>
<accession>A0ABD5RVP7</accession>
<sequence>MVRSGPELSYPSLLLGGLTVGLGIALVVAASTSGAAFGVYNPTWDGASDLRGVADDMDAENEIALNTTAYRRASSNGTIAFVLSPDRGYDQGDKDRLVSFVRNGGTLVVAEDYGSTGNSLLDALDVTTRFDGRPVRDERYNYRSPAIPVARNVSNHTLTRNVSRLTMNHGTALQPNNATVLVSTSEFAYLDRNGNGELDDDESLQQRPIVTVESVGAGQVIAVSDPSLFINAMLDRSGNRQFTENLLERHERVLLDYSHAGQQPPLTVALLTLRGSPLFQILGGILGVCAIALWARRPEGWLEFHRAKTADDRRDPADRSFDEEAIVGHLRRQHPEWDESRIRRVMRGVFTDDRQDSDDE</sequence>
<dbReference type="InterPro" id="IPR029062">
    <property type="entry name" value="Class_I_gatase-like"/>
</dbReference>
<comment type="caution">
    <text evidence="2">The sequence shown here is derived from an EMBL/GenBank/DDBJ whole genome shotgun (WGS) entry which is preliminary data.</text>
</comment>
<dbReference type="Pfam" id="PF14258">
    <property type="entry name" value="DUF4350"/>
    <property type="match status" value="1"/>
</dbReference>
<reference evidence="2 3" key="1">
    <citation type="journal article" date="2019" name="Int. J. Syst. Evol. Microbiol.">
        <title>The Global Catalogue of Microorganisms (GCM) 10K type strain sequencing project: providing services to taxonomists for standard genome sequencing and annotation.</title>
        <authorList>
            <consortium name="The Broad Institute Genomics Platform"/>
            <consortium name="The Broad Institute Genome Sequencing Center for Infectious Disease"/>
            <person name="Wu L."/>
            <person name="Ma J."/>
        </authorList>
    </citation>
    <scope>NUCLEOTIDE SEQUENCE [LARGE SCALE GENOMIC DNA]</scope>
    <source>
        <strain evidence="2 3">NBRC 111368</strain>
    </source>
</reference>